<gene>
    <name evidence="2" type="ORF">RFI_39367</name>
</gene>
<dbReference type="Proteomes" id="UP000023152">
    <property type="component" value="Unassembled WGS sequence"/>
</dbReference>
<sequence length="188" mass="22490">MNELHIPQWNSNDTKCIIHSMNGLLLLLDGFDEIANEIQTNNNLQSWLQHCTTNEYYSIIMTSRPNAMCQYLNNPRLLNVIGFQSQDIENYVNAYFKHNNESNILVKKLNNNRSLKLLSHTPLYLRLFCYLLRQDKSNNEKWDEMNLSKLYETLLKSYMKWNWMKSNGLNNKSLKWKWIIYHKLHGKD</sequence>
<protein>
    <submittedName>
        <fullName evidence="2">NTPase</fullName>
    </submittedName>
</protein>
<name>X6L868_RETFI</name>
<organism evidence="2 3">
    <name type="scientific">Reticulomyxa filosa</name>
    <dbReference type="NCBI Taxonomy" id="46433"/>
    <lineage>
        <taxon>Eukaryota</taxon>
        <taxon>Sar</taxon>
        <taxon>Rhizaria</taxon>
        <taxon>Retaria</taxon>
        <taxon>Foraminifera</taxon>
        <taxon>Monothalamids</taxon>
        <taxon>Reticulomyxidae</taxon>
        <taxon>Reticulomyxa</taxon>
    </lineage>
</organism>
<proteinExistence type="predicted"/>
<reference evidence="2 3" key="1">
    <citation type="journal article" date="2013" name="Curr. Biol.">
        <title>The Genome of the Foraminiferan Reticulomyxa filosa.</title>
        <authorList>
            <person name="Glockner G."/>
            <person name="Hulsmann N."/>
            <person name="Schleicher M."/>
            <person name="Noegel A.A."/>
            <person name="Eichinger L."/>
            <person name="Gallinger C."/>
            <person name="Pawlowski J."/>
            <person name="Sierra R."/>
            <person name="Euteneuer U."/>
            <person name="Pillet L."/>
            <person name="Moustafa A."/>
            <person name="Platzer M."/>
            <person name="Groth M."/>
            <person name="Szafranski K."/>
            <person name="Schliwa M."/>
        </authorList>
    </citation>
    <scope>NUCLEOTIDE SEQUENCE [LARGE SCALE GENOMIC DNA]</scope>
</reference>
<dbReference type="EMBL" id="ASPP01047490">
    <property type="protein sequence ID" value="ETN98147.1"/>
    <property type="molecule type" value="Genomic_DNA"/>
</dbReference>
<comment type="caution">
    <text evidence="2">The sequence shown here is derived from an EMBL/GenBank/DDBJ whole genome shotgun (WGS) entry which is preliminary data.</text>
</comment>
<feature type="domain" description="NACHT" evidence="1">
    <location>
        <begin position="15"/>
        <end position="98"/>
    </location>
</feature>
<dbReference type="Pfam" id="PF05729">
    <property type="entry name" value="NACHT"/>
    <property type="match status" value="1"/>
</dbReference>
<evidence type="ECO:0000313" key="3">
    <source>
        <dbReference type="Proteomes" id="UP000023152"/>
    </source>
</evidence>
<dbReference type="AlphaFoldDB" id="X6L868"/>
<dbReference type="PANTHER" id="PTHR46312:SF2">
    <property type="entry name" value="NUCLEOTIDE-BINDING OLIGOMERIZATION DOMAIN-CONTAINING PROTEIN 2-LIKE"/>
    <property type="match status" value="1"/>
</dbReference>
<dbReference type="InterPro" id="IPR027417">
    <property type="entry name" value="P-loop_NTPase"/>
</dbReference>
<dbReference type="Gene3D" id="3.40.50.300">
    <property type="entry name" value="P-loop containing nucleotide triphosphate hydrolases"/>
    <property type="match status" value="1"/>
</dbReference>
<dbReference type="PANTHER" id="PTHR46312">
    <property type="entry name" value="NACHT DOMAIN-CONTAINING PROTEIN"/>
    <property type="match status" value="1"/>
</dbReference>
<keyword evidence="3" id="KW-1185">Reference proteome</keyword>
<dbReference type="OrthoDB" id="120976at2759"/>
<dbReference type="InterPro" id="IPR007111">
    <property type="entry name" value="NACHT_NTPase"/>
</dbReference>
<evidence type="ECO:0000259" key="1">
    <source>
        <dbReference type="Pfam" id="PF05729"/>
    </source>
</evidence>
<accession>X6L868</accession>
<evidence type="ECO:0000313" key="2">
    <source>
        <dbReference type="EMBL" id="ETN98147.1"/>
    </source>
</evidence>